<reference evidence="1" key="1">
    <citation type="submission" date="2020-12" db="EMBL/GenBank/DDBJ databases">
        <title>Bacterial taxonomy.</title>
        <authorList>
            <person name="Pan X."/>
        </authorList>
    </citation>
    <scope>NUCLEOTIDE SEQUENCE</scope>
    <source>
        <strain evidence="1">KCTC 52957</strain>
    </source>
</reference>
<sequence length="48" mass="5217">MIDSPIATLVAEAIDIIGKTQKEIAEDAGFPRPNVISMLRSGEMRPPH</sequence>
<comment type="caution">
    <text evidence="1">The sequence shown here is derived from an EMBL/GenBank/DDBJ whole genome shotgun (WGS) entry which is preliminary data.</text>
</comment>
<protein>
    <submittedName>
        <fullName evidence="1">Uncharacterized protein</fullName>
    </submittedName>
</protein>
<dbReference type="Proteomes" id="UP000642488">
    <property type="component" value="Unassembled WGS sequence"/>
</dbReference>
<accession>A0A934IG86</accession>
<name>A0A934IG86_9RHOB</name>
<dbReference type="RefSeq" id="WP_198916994.1">
    <property type="nucleotide sequence ID" value="NZ_JAEKPD010000014.1"/>
</dbReference>
<dbReference type="EMBL" id="JAEKPD010000014">
    <property type="protein sequence ID" value="MBJ3763822.1"/>
    <property type="molecule type" value="Genomic_DNA"/>
</dbReference>
<proteinExistence type="predicted"/>
<evidence type="ECO:0000313" key="1">
    <source>
        <dbReference type="EMBL" id="MBJ3763822.1"/>
    </source>
</evidence>
<evidence type="ECO:0000313" key="2">
    <source>
        <dbReference type="Proteomes" id="UP000642488"/>
    </source>
</evidence>
<organism evidence="1 2">
    <name type="scientific">Palleronia pontilimi</name>
    <dbReference type="NCBI Taxonomy" id="1964209"/>
    <lineage>
        <taxon>Bacteria</taxon>
        <taxon>Pseudomonadati</taxon>
        <taxon>Pseudomonadota</taxon>
        <taxon>Alphaproteobacteria</taxon>
        <taxon>Rhodobacterales</taxon>
        <taxon>Roseobacteraceae</taxon>
        <taxon>Palleronia</taxon>
    </lineage>
</organism>
<gene>
    <name evidence="1" type="ORF">ILP92_13775</name>
</gene>
<keyword evidence="2" id="KW-1185">Reference proteome</keyword>
<dbReference type="AlphaFoldDB" id="A0A934IG86"/>